<dbReference type="EMBL" id="DS989876">
    <property type="protein sequence ID" value="EDX71106.1"/>
    <property type="molecule type" value="Genomic_DNA"/>
</dbReference>
<sequence length="147" mass="17208">MELFYRIRQVIRANFNEMIQQEKNPETVGLTFYSREGLQGYQTITEVARIQRDGQQETVETINHSLVTLEKKQAAVNNLEYRLYDSTHFSQFPLYEDQETINIPDNVPQFQESAWKEIEGLFISLTSSSEMDNEWATLEEFASKISI</sequence>
<protein>
    <submittedName>
        <fullName evidence="1">Uncharacterized protein</fullName>
    </submittedName>
</protein>
<keyword evidence="2" id="KW-1185">Reference proteome</keyword>
<dbReference type="AlphaFoldDB" id="B4W3Z6"/>
<reference evidence="1 2" key="1">
    <citation type="submission" date="2008-07" db="EMBL/GenBank/DDBJ databases">
        <authorList>
            <person name="Tandeau de Marsac N."/>
            <person name="Ferriera S."/>
            <person name="Johnson J."/>
            <person name="Kravitz S."/>
            <person name="Beeson K."/>
            <person name="Sutton G."/>
            <person name="Rogers Y.-H."/>
            <person name="Friedman R."/>
            <person name="Frazier M."/>
            <person name="Venter J.C."/>
        </authorList>
    </citation>
    <scope>NUCLEOTIDE SEQUENCE [LARGE SCALE GENOMIC DNA]</scope>
    <source>
        <strain evidence="1 2">PCC 7420</strain>
    </source>
</reference>
<accession>B4W3Z6</accession>
<dbReference type="HOGENOM" id="CLU_1764896_0_0_3"/>
<dbReference type="RefSeq" id="WP_006106016.1">
    <property type="nucleotide sequence ID" value="NZ_DS989876.1"/>
</dbReference>
<dbReference type="Proteomes" id="UP000003835">
    <property type="component" value="Unassembled WGS sequence"/>
</dbReference>
<organism evidence="1 2">
    <name type="scientific">Coleofasciculus chthonoplastes PCC 7420</name>
    <dbReference type="NCBI Taxonomy" id="118168"/>
    <lineage>
        <taxon>Bacteria</taxon>
        <taxon>Bacillati</taxon>
        <taxon>Cyanobacteriota</taxon>
        <taxon>Cyanophyceae</taxon>
        <taxon>Coleofasciculales</taxon>
        <taxon>Coleofasciculaceae</taxon>
        <taxon>Coleofasciculus</taxon>
    </lineage>
</organism>
<evidence type="ECO:0000313" key="1">
    <source>
        <dbReference type="EMBL" id="EDX71106.1"/>
    </source>
</evidence>
<gene>
    <name evidence="1" type="ORF">MC7420_4293</name>
</gene>
<name>B4W3Z6_9CYAN</name>
<evidence type="ECO:0000313" key="2">
    <source>
        <dbReference type="Proteomes" id="UP000003835"/>
    </source>
</evidence>
<proteinExistence type="predicted"/>